<reference evidence="2 3" key="1">
    <citation type="submission" date="2015-04" db="EMBL/GenBank/DDBJ databases">
        <title>Complete genome of flavobacterium.</title>
        <authorList>
            <person name="Kwon Y.M."/>
            <person name="Kim S.-J."/>
        </authorList>
    </citation>
    <scope>NUCLEOTIDE SEQUENCE [LARGE SCALE GENOMIC DNA]</scope>
    <source>
        <strain evidence="2 3">DK169</strain>
    </source>
</reference>
<name>A0A0N8WG15_9FLAO</name>
<dbReference type="OrthoDB" id="129343at2"/>
<keyword evidence="3" id="KW-1185">Reference proteome</keyword>
<proteinExistence type="predicted"/>
<comment type="caution">
    <text evidence="2">The sequence shown here is derived from an EMBL/GenBank/DDBJ whole genome shotgun (WGS) entry which is preliminary data.</text>
</comment>
<dbReference type="AlphaFoldDB" id="A0A0N8WG15"/>
<dbReference type="EMBL" id="LCTZ01000002">
    <property type="protein sequence ID" value="KQC30235.1"/>
    <property type="molecule type" value="Genomic_DNA"/>
</dbReference>
<feature type="domain" description="SnoaL-like" evidence="1">
    <location>
        <begin position="11"/>
        <end position="105"/>
    </location>
</feature>
<dbReference type="InterPro" id="IPR032710">
    <property type="entry name" value="NTF2-like_dom_sf"/>
</dbReference>
<sequence length="120" mass="13661">MNDTNKSLQVVQEFFNAINMGNMEKAASYMAENHQYTGPMFSTDNPEDYFKALGNFEMQFNVETQDLIGYENSVTHVSILNVVSPVQASIPCCEVFDIVNDKIVRQRFFFDTALFPKPSV</sequence>
<gene>
    <name evidence="2" type="ORF">AAY42_10385</name>
</gene>
<organism evidence="2 3">
    <name type="scientific">Flagellimonas eckloniae</name>
    <dbReference type="NCBI Taxonomy" id="346185"/>
    <lineage>
        <taxon>Bacteria</taxon>
        <taxon>Pseudomonadati</taxon>
        <taxon>Bacteroidota</taxon>
        <taxon>Flavobacteriia</taxon>
        <taxon>Flavobacteriales</taxon>
        <taxon>Flavobacteriaceae</taxon>
        <taxon>Flagellimonas</taxon>
    </lineage>
</organism>
<dbReference type="SUPFAM" id="SSF54427">
    <property type="entry name" value="NTF2-like"/>
    <property type="match status" value="1"/>
</dbReference>
<protein>
    <recommendedName>
        <fullName evidence="1">SnoaL-like domain-containing protein</fullName>
    </recommendedName>
</protein>
<dbReference type="Pfam" id="PF12680">
    <property type="entry name" value="SnoaL_2"/>
    <property type="match status" value="1"/>
</dbReference>
<accession>A0A0N8WG15</accession>
<dbReference type="Gene3D" id="3.10.450.50">
    <property type="match status" value="1"/>
</dbReference>
<evidence type="ECO:0000313" key="2">
    <source>
        <dbReference type="EMBL" id="KQC30235.1"/>
    </source>
</evidence>
<dbReference type="STRING" id="346185.AAY42_10385"/>
<dbReference type="InterPro" id="IPR037401">
    <property type="entry name" value="SnoaL-like"/>
</dbReference>
<evidence type="ECO:0000259" key="1">
    <source>
        <dbReference type="Pfam" id="PF12680"/>
    </source>
</evidence>
<dbReference type="Proteomes" id="UP000050827">
    <property type="component" value="Unassembled WGS sequence"/>
</dbReference>
<dbReference type="RefSeq" id="WP_055394900.1">
    <property type="nucleotide sequence ID" value="NZ_LCTZ01000002.1"/>
</dbReference>
<evidence type="ECO:0000313" key="3">
    <source>
        <dbReference type="Proteomes" id="UP000050827"/>
    </source>
</evidence>